<reference evidence="2 3" key="1">
    <citation type="submission" date="2020-03" db="EMBL/GenBank/DDBJ databases">
        <authorList>
            <person name="Wang L."/>
            <person name="He N."/>
            <person name="Li Y."/>
            <person name="Fang Y."/>
            <person name="Zhang F."/>
        </authorList>
    </citation>
    <scope>NUCLEOTIDE SEQUENCE [LARGE SCALE GENOMIC DNA]</scope>
    <source>
        <strain evidence="3">hsmgli-8</strain>
    </source>
</reference>
<feature type="domain" description="CdiI C-terminal" evidence="1">
    <location>
        <begin position="38"/>
        <end position="142"/>
    </location>
</feature>
<dbReference type="EMBL" id="JAAVJI010000028">
    <property type="protein sequence ID" value="NJP03612.1"/>
    <property type="molecule type" value="Genomic_DNA"/>
</dbReference>
<evidence type="ECO:0000313" key="3">
    <source>
        <dbReference type="Proteomes" id="UP000746535"/>
    </source>
</evidence>
<dbReference type="CDD" id="cd20699">
    <property type="entry name" value="CdiI_ECL-like"/>
    <property type="match status" value="1"/>
</dbReference>
<evidence type="ECO:0000313" key="2">
    <source>
        <dbReference type="EMBL" id="NJP03612.1"/>
    </source>
</evidence>
<dbReference type="Gene3D" id="3.30.2450.20">
    <property type="match status" value="1"/>
</dbReference>
<comment type="caution">
    <text evidence="2">The sequence shown here is derived from an EMBL/GenBank/DDBJ whole genome shotgun (WGS) entry which is preliminary data.</text>
</comment>
<dbReference type="Proteomes" id="UP000746535">
    <property type="component" value="Unassembled WGS sequence"/>
</dbReference>
<accession>A0ABX0YJT6</accession>
<protein>
    <recommendedName>
        <fullName evidence="1">CdiI C-terminal domain-containing protein</fullName>
    </recommendedName>
</protein>
<dbReference type="InterPro" id="IPR053755">
    <property type="entry name" value="CDI_immunity_sf"/>
</dbReference>
<gene>
    <name evidence="2" type="ORF">HBH25_22570</name>
</gene>
<evidence type="ECO:0000259" key="1">
    <source>
        <dbReference type="Pfam" id="PF18228"/>
    </source>
</evidence>
<dbReference type="RefSeq" id="WP_168086182.1">
    <property type="nucleotide sequence ID" value="NZ_JAAVJI010000028.1"/>
</dbReference>
<proteinExistence type="predicted"/>
<dbReference type="InterPro" id="IPR040509">
    <property type="entry name" value="CdiI_C"/>
</dbReference>
<dbReference type="Pfam" id="PF18228">
    <property type="entry name" value="CdiI_N"/>
    <property type="match status" value="1"/>
</dbReference>
<organism evidence="2 3">
    <name type="scientific">Pseudomonas quercus</name>
    <dbReference type="NCBI Taxonomy" id="2722792"/>
    <lineage>
        <taxon>Bacteria</taxon>
        <taxon>Pseudomonadati</taxon>
        <taxon>Pseudomonadota</taxon>
        <taxon>Gammaproteobacteria</taxon>
        <taxon>Pseudomonadales</taxon>
        <taxon>Pseudomonadaceae</taxon>
        <taxon>Pseudomonas</taxon>
    </lineage>
</organism>
<keyword evidence="3" id="KW-1185">Reference proteome</keyword>
<name>A0ABX0YJT6_9PSED</name>
<sequence>MNMFNFELSDSVELFYGEKCYEGKVYLPGLQEKFYAPKGYWSRKDYIDQWKSSYLRGVDQGGNSVLVTSMRDPQQANFFSVWVLYCSGETVFVQNSIIFMDAIRSGFNIDSVSDYAGDRETIDEDGNHISEWEVKIIDVKSYFDKLLG</sequence>